<organism evidence="1">
    <name type="scientific">virus sp. ctmTa7</name>
    <dbReference type="NCBI Taxonomy" id="2828255"/>
    <lineage>
        <taxon>Viruses</taxon>
    </lineage>
</organism>
<accession>A0A8S5RC73</accession>
<protein>
    <submittedName>
        <fullName evidence="1">Uncharacterized protein</fullName>
    </submittedName>
</protein>
<sequence>MIDTEIKLRGSAAKEFHKMMTSVDIDSLNARDKFISNLNYDVDENGILSIDIYDLDIDLSVMQNEF</sequence>
<reference evidence="1" key="1">
    <citation type="journal article" date="2021" name="Proc. Natl. Acad. Sci. U.S.A.">
        <title>A Catalog of Tens of Thousands of Viruses from Human Metagenomes Reveals Hidden Associations with Chronic Diseases.</title>
        <authorList>
            <person name="Tisza M.J."/>
            <person name="Buck C.B."/>
        </authorList>
    </citation>
    <scope>NUCLEOTIDE SEQUENCE</scope>
    <source>
        <strain evidence="1">CtmTa7</strain>
    </source>
</reference>
<dbReference type="EMBL" id="BK059091">
    <property type="protein sequence ID" value="DAE28739.1"/>
    <property type="molecule type" value="Genomic_DNA"/>
</dbReference>
<evidence type="ECO:0000313" key="1">
    <source>
        <dbReference type="EMBL" id="DAE28739.1"/>
    </source>
</evidence>
<proteinExistence type="predicted"/>
<name>A0A8S5RC73_9VIRU</name>